<dbReference type="GO" id="GO:0019905">
    <property type="term" value="F:syntaxin binding"/>
    <property type="evidence" value="ECO:0007669"/>
    <property type="project" value="InterPro"/>
</dbReference>
<feature type="coiled-coil region" evidence="2">
    <location>
        <begin position="232"/>
        <end position="273"/>
    </location>
</feature>
<dbReference type="OrthoDB" id="425555at2759"/>
<sequence length="330" mass="37986">MTSSEVVEATEVNDSSSVAKFHRKVLKNGQKMKECLTGAKNITIGDKLWKIVEDAVKEQDRIEKKYAEERSMKDKFVQELAKVTVMNEKLEKLCKALQEENRRVREEARRISEGVEEKQANMQKTVTEVMSDFKRECEEMEEGRKKTENENAMLREKLRGFLEDVTKQTSETESKQKVMVELLEQYKKTHHEQSEVIQKLSGERDALMVCVKKQRSEIDEYSGKVEEMGGIFSKSTEALKKLKSEVDSLKRDRGQLEQKLRKEASQRESLENLMLIPLELGAALSERLQPHARSGRSLQRQRGELAKEAQLLKKRIQELEASGHGVVQSS</sequence>
<feature type="coiled-coil region" evidence="2">
    <location>
        <begin position="80"/>
        <end position="164"/>
    </location>
</feature>
<proteinExistence type="inferred from homology"/>
<name>A0A7J6M9U4_PERCH</name>
<protein>
    <submittedName>
        <fullName evidence="3">Uncharacterized protein</fullName>
    </submittedName>
</protein>
<gene>
    <name evidence="3" type="ORF">FOL47_003068</name>
</gene>
<evidence type="ECO:0000313" key="3">
    <source>
        <dbReference type="EMBL" id="KAF4668363.1"/>
    </source>
</evidence>
<evidence type="ECO:0000256" key="2">
    <source>
        <dbReference type="SAM" id="Coils"/>
    </source>
</evidence>
<comment type="caution">
    <text evidence="3">The sequence shown here is derived from an EMBL/GenBank/DDBJ whole genome shotgun (WGS) entry which is preliminary data.</text>
</comment>
<evidence type="ECO:0000256" key="1">
    <source>
        <dbReference type="ARBA" id="ARBA00009550"/>
    </source>
</evidence>
<dbReference type="InterPro" id="IPR026183">
    <property type="entry name" value="Taxilin_fam"/>
</dbReference>
<keyword evidence="2" id="KW-0175">Coiled coil</keyword>
<comment type="similarity">
    <text evidence="1">Belongs to the taxilin family.</text>
</comment>
<dbReference type="AlphaFoldDB" id="A0A7J6M9U4"/>
<evidence type="ECO:0000313" key="4">
    <source>
        <dbReference type="Proteomes" id="UP000591131"/>
    </source>
</evidence>
<dbReference type="Proteomes" id="UP000591131">
    <property type="component" value="Unassembled WGS sequence"/>
</dbReference>
<dbReference type="EMBL" id="JAAPAO010000192">
    <property type="protein sequence ID" value="KAF4668363.1"/>
    <property type="molecule type" value="Genomic_DNA"/>
</dbReference>
<accession>A0A7J6M9U4</accession>
<dbReference type="Pfam" id="PF09728">
    <property type="entry name" value="Taxilin"/>
    <property type="match status" value="1"/>
</dbReference>
<reference evidence="3 4" key="1">
    <citation type="submission" date="2020-04" db="EMBL/GenBank/DDBJ databases">
        <title>Perkinsus chesapeaki whole genome sequence.</title>
        <authorList>
            <person name="Bogema D.R."/>
        </authorList>
    </citation>
    <scope>NUCLEOTIDE SEQUENCE [LARGE SCALE GENOMIC DNA]</scope>
    <source>
        <strain evidence="3">ATCC PRA-425</strain>
    </source>
</reference>
<organism evidence="3 4">
    <name type="scientific">Perkinsus chesapeaki</name>
    <name type="common">Clam parasite</name>
    <name type="synonym">Perkinsus andrewsi</name>
    <dbReference type="NCBI Taxonomy" id="330153"/>
    <lineage>
        <taxon>Eukaryota</taxon>
        <taxon>Sar</taxon>
        <taxon>Alveolata</taxon>
        <taxon>Perkinsozoa</taxon>
        <taxon>Perkinsea</taxon>
        <taxon>Perkinsida</taxon>
        <taxon>Perkinsidae</taxon>
        <taxon>Perkinsus</taxon>
    </lineage>
</organism>
<keyword evidence="4" id="KW-1185">Reference proteome</keyword>